<sequence>MASRRRLRAVAASLAATLALAACSSGPDEAAGPAGEAATADDGAFPVTLEHAFGTTTIEERPQRVVTWGWGTADAAIALGVTPVAIPFQAYGGDEQGVLPWIREAVEDAGEEIPTVLPDTGADVPFEEIAAAQPDVVLAHYSGLTEEQYATLSQIAPVVAYPDQPWSTPWRDVVTTTGVALGLVSEAEQVLADIDSAITEQRAAHPEFAGLTLATVWETGGTVYVYADEDPRVEFMLDLGFVN</sequence>
<dbReference type="AlphaFoldDB" id="A0A021VUB8"/>
<evidence type="ECO:0000313" key="8">
    <source>
        <dbReference type="Proteomes" id="UP000019753"/>
    </source>
</evidence>
<proteinExistence type="inferred from homology"/>
<feature type="non-terminal residue" evidence="7">
    <location>
        <position position="243"/>
    </location>
</feature>
<comment type="caution">
    <text evidence="7">The sequence shown here is derived from an EMBL/GenBank/DDBJ whole genome shotgun (WGS) entry which is preliminary data.</text>
</comment>
<keyword evidence="3" id="KW-0813">Transport</keyword>
<evidence type="ECO:0000256" key="2">
    <source>
        <dbReference type="ARBA" id="ARBA00008814"/>
    </source>
</evidence>
<comment type="subcellular location">
    <subcellularLocation>
        <location evidence="1">Cell envelope</location>
    </subcellularLocation>
</comment>
<reference evidence="7 8" key="1">
    <citation type="submission" date="2014-01" db="EMBL/GenBank/DDBJ databases">
        <title>Actinotalea ferrariae CF5-4.</title>
        <authorList>
            <person name="Chen F."/>
            <person name="Li Y."/>
            <person name="Wang G."/>
        </authorList>
    </citation>
    <scope>NUCLEOTIDE SEQUENCE [LARGE SCALE GENOMIC DNA]</scope>
    <source>
        <strain evidence="7 8">CF5-4</strain>
    </source>
</reference>
<keyword evidence="4 5" id="KW-0732">Signal</keyword>
<evidence type="ECO:0000256" key="1">
    <source>
        <dbReference type="ARBA" id="ARBA00004196"/>
    </source>
</evidence>
<evidence type="ECO:0000313" key="7">
    <source>
        <dbReference type="EMBL" id="EYR62667.1"/>
    </source>
</evidence>
<gene>
    <name evidence="7" type="ORF">N866_06350</name>
</gene>
<accession>A0A021VUB8</accession>
<feature type="domain" description="Fe/B12 periplasmic-binding" evidence="6">
    <location>
        <begin position="64"/>
        <end position="243"/>
    </location>
</feature>
<organism evidence="7 8">
    <name type="scientific">Actinotalea ferrariae CF5-4</name>
    <dbReference type="NCBI Taxonomy" id="948458"/>
    <lineage>
        <taxon>Bacteria</taxon>
        <taxon>Bacillati</taxon>
        <taxon>Actinomycetota</taxon>
        <taxon>Actinomycetes</taxon>
        <taxon>Micrococcales</taxon>
        <taxon>Cellulomonadaceae</taxon>
        <taxon>Actinotalea</taxon>
    </lineage>
</organism>
<dbReference type="InterPro" id="IPR002491">
    <property type="entry name" value="ABC_transptr_periplasmic_BD"/>
</dbReference>
<dbReference type="OrthoDB" id="1846031at2"/>
<dbReference type="Pfam" id="PF01497">
    <property type="entry name" value="Peripla_BP_2"/>
    <property type="match status" value="1"/>
</dbReference>
<evidence type="ECO:0000256" key="3">
    <source>
        <dbReference type="ARBA" id="ARBA00022448"/>
    </source>
</evidence>
<protein>
    <submittedName>
        <fullName evidence="7">Iron ABC transporter substrate-binding protein</fullName>
    </submittedName>
</protein>
<evidence type="ECO:0000256" key="5">
    <source>
        <dbReference type="SAM" id="SignalP"/>
    </source>
</evidence>
<dbReference type="EMBL" id="AXCW01000192">
    <property type="protein sequence ID" value="EYR62667.1"/>
    <property type="molecule type" value="Genomic_DNA"/>
</dbReference>
<dbReference type="PANTHER" id="PTHR30532:SF24">
    <property type="entry name" value="FERRIC ENTEROBACTIN-BINDING PERIPLASMIC PROTEIN FEPB"/>
    <property type="match status" value="1"/>
</dbReference>
<comment type="similarity">
    <text evidence="2">Belongs to the bacterial solute-binding protein 8 family.</text>
</comment>
<dbReference type="PROSITE" id="PS51318">
    <property type="entry name" value="TAT"/>
    <property type="match status" value="1"/>
</dbReference>
<dbReference type="PROSITE" id="PS51257">
    <property type="entry name" value="PROKAR_LIPOPROTEIN"/>
    <property type="match status" value="1"/>
</dbReference>
<dbReference type="GO" id="GO:1901678">
    <property type="term" value="P:iron coordination entity transport"/>
    <property type="evidence" value="ECO:0007669"/>
    <property type="project" value="UniProtKB-ARBA"/>
</dbReference>
<dbReference type="SUPFAM" id="SSF53807">
    <property type="entry name" value="Helical backbone' metal receptor"/>
    <property type="match status" value="1"/>
</dbReference>
<dbReference type="InterPro" id="IPR051313">
    <property type="entry name" value="Bact_iron-sidero_bind"/>
</dbReference>
<keyword evidence="8" id="KW-1185">Reference proteome</keyword>
<dbReference type="Proteomes" id="UP000019753">
    <property type="component" value="Unassembled WGS sequence"/>
</dbReference>
<dbReference type="GO" id="GO:0030288">
    <property type="term" value="C:outer membrane-bounded periplasmic space"/>
    <property type="evidence" value="ECO:0007669"/>
    <property type="project" value="TreeGrafter"/>
</dbReference>
<dbReference type="PROSITE" id="PS50983">
    <property type="entry name" value="FE_B12_PBP"/>
    <property type="match status" value="1"/>
</dbReference>
<evidence type="ECO:0000256" key="4">
    <source>
        <dbReference type="ARBA" id="ARBA00022729"/>
    </source>
</evidence>
<dbReference type="PANTHER" id="PTHR30532">
    <property type="entry name" value="IRON III DICITRATE-BINDING PERIPLASMIC PROTEIN"/>
    <property type="match status" value="1"/>
</dbReference>
<dbReference type="Gene3D" id="3.40.50.1980">
    <property type="entry name" value="Nitrogenase molybdenum iron protein domain"/>
    <property type="match status" value="2"/>
</dbReference>
<name>A0A021VUB8_9CELL</name>
<feature type="chain" id="PRO_5001496827" evidence="5">
    <location>
        <begin position="22"/>
        <end position="243"/>
    </location>
</feature>
<feature type="signal peptide" evidence="5">
    <location>
        <begin position="1"/>
        <end position="21"/>
    </location>
</feature>
<evidence type="ECO:0000259" key="6">
    <source>
        <dbReference type="PROSITE" id="PS50983"/>
    </source>
</evidence>
<dbReference type="InterPro" id="IPR006311">
    <property type="entry name" value="TAT_signal"/>
</dbReference>